<gene>
    <name evidence="2" type="ORF">FSARC_3183</name>
</gene>
<dbReference type="AlphaFoldDB" id="A0A8H4XCY4"/>
<organism evidence="2 3">
    <name type="scientific">Fusarium sarcochroum</name>
    <dbReference type="NCBI Taxonomy" id="1208366"/>
    <lineage>
        <taxon>Eukaryota</taxon>
        <taxon>Fungi</taxon>
        <taxon>Dikarya</taxon>
        <taxon>Ascomycota</taxon>
        <taxon>Pezizomycotina</taxon>
        <taxon>Sordariomycetes</taxon>
        <taxon>Hypocreomycetidae</taxon>
        <taxon>Hypocreales</taxon>
        <taxon>Nectriaceae</taxon>
        <taxon>Fusarium</taxon>
        <taxon>Fusarium lateritium species complex</taxon>
    </lineage>
</organism>
<accession>A0A8H4XCY4</accession>
<feature type="region of interest" description="Disordered" evidence="1">
    <location>
        <begin position="89"/>
        <end position="129"/>
    </location>
</feature>
<proteinExistence type="predicted"/>
<protein>
    <submittedName>
        <fullName evidence="2">Uncharacterized protein</fullName>
    </submittedName>
</protein>
<sequence>MNSGTETTIENDEMAFLQLPPDTSTTERLLLLWEISLHALNGAVAGYINTIKDAANNEISSTIVENILHDINILSARVSLYANKLEHEMKPANGRSRPQQDMPQDSDAEVADRADENDEDGDKGAIKST</sequence>
<feature type="compositionally biased region" description="Acidic residues" evidence="1">
    <location>
        <begin position="104"/>
        <end position="121"/>
    </location>
</feature>
<comment type="caution">
    <text evidence="2">The sequence shown here is derived from an EMBL/GenBank/DDBJ whole genome shotgun (WGS) entry which is preliminary data.</text>
</comment>
<dbReference type="EMBL" id="JABEXW010000156">
    <property type="protein sequence ID" value="KAF4969604.1"/>
    <property type="molecule type" value="Genomic_DNA"/>
</dbReference>
<name>A0A8H4XCY4_9HYPO</name>
<evidence type="ECO:0000313" key="2">
    <source>
        <dbReference type="EMBL" id="KAF4969604.1"/>
    </source>
</evidence>
<evidence type="ECO:0000313" key="3">
    <source>
        <dbReference type="Proteomes" id="UP000622797"/>
    </source>
</evidence>
<reference evidence="2" key="1">
    <citation type="journal article" date="2020" name="BMC Genomics">
        <title>Correction to: Identification and distribution of gene clusters required for synthesis of sphingolipid metabolism inhibitors in diverse species of the filamentous fungus Fusarium.</title>
        <authorList>
            <person name="Kim H.S."/>
            <person name="Lohmar J.M."/>
            <person name="Busman M."/>
            <person name="Brown D.W."/>
            <person name="Naumann T.A."/>
            <person name="Divon H.H."/>
            <person name="Lysoe E."/>
            <person name="Uhlig S."/>
            <person name="Proctor R.H."/>
        </authorList>
    </citation>
    <scope>NUCLEOTIDE SEQUENCE</scope>
    <source>
        <strain evidence="2">NRRL 20472</strain>
    </source>
</reference>
<reference evidence="2" key="2">
    <citation type="submission" date="2020-05" db="EMBL/GenBank/DDBJ databases">
        <authorList>
            <person name="Kim H.-S."/>
            <person name="Proctor R.H."/>
            <person name="Brown D.W."/>
        </authorList>
    </citation>
    <scope>NUCLEOTIDE SEQUENCE</scope>
    <source>
        <strain evidence="2">NRRL 20472</strain>
    </source>
</reference>
<keyword evidence="3" id="KW-1185">Reference proteome</keyword>
<dbReference type="Proteomes" id="UP000622797">
    <property type="component" value="Unassembled WGS sequence"/>
</dbReference>
<evidence type="ECO:0000256" key="1">
    <source>
        <dbReference type="SAM" id="MobiDB-lite"/>
    </source>
</evidence>